<dbReference type="AlphaFoldDB" id="W7IQR0"/>
<dbReference type="Proteomes" id="UP000019277">
    <property type="component" value="Unassembled WGS sequence"/>
</dbReference>
<dbReference type="EMBL" id="AYXG01000051">
    <property type="protein sequence ID" value="EWC63200.1"/>
    <property type="molecule type" value="Genomic_DNA"/>
</dbReference>
<dbReference type="OrthoDB" id="3696918at2"/>
<accession>W7IQR0</accession>
<evidence type="ECO:0000313" key="2">
    <source>
        <dbReference type="Proteomes" id="UP000019277"/>
    </source>
</evidence>
<accession>A0A8E3BJ76</accession>
<keyword evidence="2" id="KW-1185">Reference proteome</keyword>
<organism evidence="1 2">
    <name type="scientific">Actinokineospora spheciospongiae</name>
    <dbReference type="NCBI Taxonomy" id="909613"/>
    <lineage>
        <taxon>Bacteria</taxon>
        <taxon>Bacillati</taxon>
        <taxon>Actinomycetota</taxon>
        <taxon>Actinomycetes</taxon>
        <taxon>Pseudonocardiales</taxon>
        <taxon>Pseudonocardiaceae</taxon>
        <taxon>Actinokineospora</taxon>
    </lineage>
</organism>
<comment type="caution">
    <text evidence="1">The sequence shown here is derived from an EMBL/GenBank/DDBJ whole genome shotgun (WGS) entry which is preliminary data.</text>
</comment>
<sequence>MSQKDILLYAMRVPLMVSVLRSTRARVRAVLGGFAVQQELSDAVVWVLDTALSSAIGWRRRENRLVTLEAEVALHVDDDSVVLTAVDHFSWTEETLRGRGPDAREWMVVSGFADRVTLTEDSPATFTAVFRRTP</sequence>
<gene>
    <name evidence="1" type="ORF">UO65_1414</name>
</gene>
<evidence type="ECO:0000313" key="1">
    <source>
        <dbReference type="EMBL" id="EWC63200.1"/>
    </source>
</evidence>
<dbReference type="RefSeq" id="WP_035279867.1">
    <property type="nucleotide sequence ID" value="NZ_AYXG01000051.1"/>
</dbReference>
<protein>
    <recommendedName>
        <fullName evidence="3">Anti-sigma factor</fullName>
    </recommendedName>
</protein>
<evidence type="ECO:0008006" key="3">
    <source>
        <dbReference type="Google" id="ProtNLM"/>
    </source>
</evidence>
<name>W7IQR0_9PSEU</name>
<reference evidence="1 2" key="1">
    <citation type="journal article" date="2014" name="Genome Announc.">
        <title>Draft Genome Sequence of the Antitrypanosomally Active Sponge-Associated Bacterium Actinokineospora sp. Strain EG49.</title>
        <authorList>
            <person name="Harjes J."/>
            <person name="Ryu T."/>
            <person name="Abdelmohsen U.R."/>
            <person name="Moitinho-Silva L."/>
            <person name="Horn H."/>
            <person name="Ravasi T."/>
            <person name="Hentschel U."/>
        </authorList>
    </citation>
    <scope>NUCLEOTIDE SEQUENCE [LARGE SCALE GENOMIC DNA]</scope>
    <source>
        <strain evidence="1 2">EG49</strain>
    </source>
</reference>
<proteinExistence type="predicted"/>